<accession>A0A0M9VNM2</accession>
<feature type="region of interest" description="Disordered" evidence="1">
    <location>
        <begin position="1"/>
        <end position="34"/>
    </location>
</feature>
<dbReference type="PROSITE" id="PS50076">
    <property type="entry name" value="DNAJ_2"/>
    <property type="match status" value="1"/>
</dbReference>
<dbReference type="STRING" id="77020.A0A0M9VNM2"/>
<dbReference type="CDD" id="cd06257">
    <property type="entry name" value="DnaJ"/>
    <property type="match status" value="1"/>
</dbReference>
<evidence type="ECO:0000256" key="1">
    <source>
        <dbReference type="SAM" id="MobiDB-lite"/>
    </source>
</evidence>
<dbReference type="SUPFAM" id="SSF46565">
    <property type="entry name" value="Chaperone J-domain"/>
    <property type="match status" value="1"/>
</dbReference>
<dbReference type="Proteomes" id="UP000037751">
    <property type="component" value="Unassembled WGS sequence"/>
</dbReference>
<dbReference type="SMART" id="SM00271">
    <property type="entry name" value="DnaJ"/>
    <property type="match status" value="1"/>
</dbReference>
<feature type="domain" description="J" evidence="2">
    <location>
        <begin position="86"/>
        <end position="152"/>
    </location>
</feature>
<feature type="compositionally biased region" description="Polar residues" evidence="1">
    <location>
        <begin position="1"/>
        <end position="12"/>
    </location>
</feature>
<feature type="compositionally biased region" description="Basic and acidic residues" evidence="1">
    <location>
        <begin position="229"/>
        <end position="254"/>
    </location>
</feature>
<dbReference type="RefSeq" id="XP_017990937.1">
    <property type="nucleotide sequence ID" value="XM_018134580.1"/>
</dbReference>
<dbReference type="InterPro" id="IPR036869">
    <property type="entry name" value="J_dom_sf"/>
</dbReference>
<dbReference type="VEuPathDB" id="FungiDB:Malapachy_0046"/>
<dbReference type="PANTHER" id="PTHR46620">
    <property type="entry name" value="J DOMAIN-CONTAINING PROTEIN SPF31"/>
    <property type="match status" value="1"/>
</dbReference>
<dbReference type="InterPro" id="IPR001623">
    <property type="entry name" value="DnaJ_domain"/>
</dbReference>
<dbReference type="OrthoDB" id="342454at2759"/>
<dbReference type="AlphaFoldDB" id="A0A0M9VNM2"/>
<keyword evidence="4" id="KW-1185">Reference proteome</keyword>
<feature type="region of interest" description="Disordered" evidence="1">
    <location>
        <begin position="229"/>
        <end position="274"/>
    </location>
</feature>
<dbReference type="PRINTS" id="PR00625">
    <property type="entry name" value="JDOMAIN"/>
</dbReference>
<feature type="compositionally biased region" description="Pro residues" evidence="1">
    <location>
        <begin position="18"/>
        <end position="32"/>
    </location>
</feature>
<dbReference type="PANTHER" id="PTHR46620:SF1">
    <property type="entry name" value="J DOMAIN-CONTAINING PROTEIN SPF31"/>
    <property type="match status" value="1"/>
</dbReference>
<name>A0A0M9VNM2_9BASI</name>
<dbReference type="EMBL" id="LGAV01000006">
    <property type="protein sequence ID" value="KOS13305.1"/>
    <property type="molecule type" value="Genomic_DNA"/>
</dbReference>
<feature type="compositionally biased region" description="Basic residues" evidence="1">
    <location>
        <begin position="262"/>
        <end position="274"/>
    </location>
</feature>
<evidence type="ECO:0000313" key="4">
    <source>
        <dbReference type="Proteomes" id="UP000037751"/>
    </source>
</evidence>
<reference evidence="3 4" key="1">
    <citation type="submission" date="2015-07" db="EMBL/GenBank/DDBJ databases">
        <title>Draft Genome Sequence of Malassezia furfur CBS1878 and Malassezia pachydermatis CBS1879.</title>
        <authorList>
            <person name="Triana S."/>
            <person name="Ohm R."/>
            <person name="Gonzalez A."/>
            <person name="DeCock H."/>
            <person name="Restrepo S."/>
            <person name="Celis A."/>
        </authorList>
    </citation>
    <scope>NUCLEOTIDE SEQUENCE [LARGE SCALE GENOMIC DNA]</scope>
    <source>
        <strain evidence="3 4">CBS 1879</strain>
    </source>
</reference>
<evidence type="ECO:0000259" key="2">
    <source>
        <dbReference type="PROSITE" id="PS50076"/>
    </source>
</evidence>
<comment type="caution">
    <text evidence="3">The sequence shown here is derived from an EMBL/GenBank/DDBJ whole genome shotgun (WGS) entry which is preliminary data.</text>
</comment>
<protein>
    <recommendedName>
        <fullName evidence="2">J domain-containing protein</fullName>
    </recommendedName>
</protein>
<organism evidence="3 4">
    <name type="scientific">Malassezia pachydermatis</name>
    <dbReference type="NCBI Taxonomy" id="77020"/>
    <lineage>
        <taxon>Eukaryota</taxon>
        <taxon>Fungi</taxon>
        <taxon>Dikarya</taxon>
        <taxon>Basidiomycota</taxon>
        <taxon>Ustilaginomycotina</taxon>
        <taxon>Malasseziomycetes</taxon>
        <taxon>Malasseziales</taxon>
        <taxon>Malasseziaceae</taxon>
        <taxon>Malassezia</taxon>
    </lineage>
</organism>
<proteinExistence type="predicted"/>
<dbReference type="Gene3D" id="1.10.287.110">
    <property type="entry name" value="DnaJ domain"/>
    <property type="match status" value="1"/>
</dbReference>
<gene>
    <name evidence="3" type="ORF">Malapachy_0046</name>
</gene>
<dbReference type="GeneID" id="28726455"/>
<sequence length="274" mass="31197">MPVATIESTARMSSSSSPAPPGPPPGPPPRRPVVPLKASLRSASAAAAEEQLTRTYKCLSLAAKEKYARSQQRELDRILKTAFRMNPYDILDLTQEADEKTIQKVYRKKSLLIHPDKMKDDQVRAEEAFDLLKKAQDYLFDEARRKALDETMDIARQVALRELALPISMTKDEIELEQVPGGRLDGLVPSWNDRVKLCYKHITLDEELKKRKAVQMKQEAEIDAAKLREAAEAERKRRADMDNAWEESREERVQGWRSFQKGAKRKKKSPSVLG</sequence>
<dbReference type="Pfam" id="PF00226">
    <property type="entry name" value="DnaJ"/>
    <property type="match status" value="1"/>
</dbReference>
<evidence type="ECO:0000313" key="3">
    <source>
        <dbReference type="EMBL" id="KOS13305.1"/>
    </source>
</evidence>